<name>A0ABP7PMU7_9GAMM</name>
<dbReference type="InterPro" id="IPR016181">
    <property type="entry name" value="Acyl_CoA_acyltransferase"/>
</dbReference>
<keyword evidence="2" id="KW-0012">Acyltransferase</keyword>
<keyword evidence="1" id="KW-0808">Transferase</keyword>
<protein>
    <submittedName>
        <fullName evidence="4">GNAT family N-acetyltransferase</fullName>
    </submittedName>
</protein>
<gene>
    <name evidence="4" type="ORF">GCM10022278_27600</name>
</gene>
<dbReference type="SUPFAM" id="SSF55729">
    <property type="entry name" value="Acyl-CoA N-acyltransferases (Nat)"/>
    <property type="match status" value="1"/>
</dbReference>
<dbReference type="Pfam" id="PF00583">
    <property type="entry name" value="Acetyltransf_1"/>
    <property type="match status" value="1"/>
</dbReference>
<comment type="caution">
    <text evidence="4">The sequence shown here is derived from an EMBL/GenBank/DDBJ whole genome shotgun (WGS) entry which is preliminary data.</text>
</comment>
<sequence length="139" mass="15696">MKIADYDRVIGLWQKAEGLRLRQADSLDGIRRYLTRNPGLSFVAEHHGAGIVGTIMAGHDGKRGYLQHLTVAQAYRGIGVGSELTRRCLAALKVEGILKTHLFVLDENAAARRFWQNRGWQKRDDFSVYSFINSTEHDV</sequence>
<dbReference type="Gene3D" id="3.40.630.30">
    <property type="match status" value="1"/>
</dbReference>
<evidence type="ECO:0000313" key="5">
    <source>
        <dbReference type="Proteomes" id="UP001501337"/>
    </source>
</evidence>
<evidence type="ECO:0000256" key="1">
    <source>
        <dbReference type="ARBA" id="ARBA00022679"/>
    </source>
</evidence>
<evidence type="ECO:0000256" key="2">
    <source>
        <dbReference type="ARBA" id="ARBA00023315"/>
    </source>
</evidence>
<dbReference type="PANTHER" id="PTHR43877:SF2">
    <property type="entry name" value="AMINOALKYLPHOSPHONATE N-ACETYLTRANSFERASE-RELATED"/>
    <property type="match status" value="1"/>
</dbReference>
<organism evidence="4 5">
    <name type="scientific">Allohahella marinimesophila</name>
    <dbReference type="NCBI Taxonomy" id="1054972"/>
    <lineage>
        <taxon>Bacteria</taxon>
        <taxon>Pseudomonadati</taxon>
        <taxon>Pseudomonadota</taxon>
        <taxon>Gammaproteobacteria</taxon>
        <taxon>Oceanospirillales</taxon>
        <taxon>Hahellaceae</taxon>
        <taxon>Allohahella</taxon>
    </lineage>
</organism>
<proteinExistence type="predicted"/>
<dbReference type="CDD" id="cd04301">
    <property type="entry name" value="NAT_SF"/>
    <property type="match status" value="1"/>
</dbReference>
<accession>A0ABP7PMU7</accession>
<evidence type="ECO:0000313" key="4">
    <source>
        <dbReference type="EMBL" id="GAA3968303.1"/>
    </source>
</evidence>
<dbReference type="EMBL" id="BAABBO010000011">
    <property type="protein sequence ID" value="GAA3968303.1"/>
    <property type="molecule type" value="Genomic_DNA"/>
</dbReference>
<feature type="domain" description="N-acetyltransferase" evidence="3">
    <location>
        <begin position="1"/>
        <end position="139"/>
    </location>
</feature>
<dbReference type="PROSITE" id="PS51186">
    <property type="entry name" value="GNAT"/>
    <property type="match status" value="1"/>
</dbReference>
<dbReference type="Proteomes" id="UP001501337">
    <property type="component" value="Unassembled WGS sequence"/>
</dbReference>
<dbReference type="InterPro" id="IPR050832">
    <property type="entry name" value="Bact_Acetyltransf"/>
</dbReference>
<keyword evidence="5" id="KW-1185">Reference proteome</keyword>
<dbReference type="PANTHER" id="PTHR43877">
    <property type="entry name" value="AMINOALKYLPHOSPHONATE N-ACETYLTRANSFERASE-RELATED-RELATED"/>
    <property type="match status" value="1"/>
</dbReference>
<dbReference type="InterPro" id="IPR000182">
    <property type="entry name" value="GNAT_dom"/>
</dbReference>
<reference evidence="5" key="1">
    <citation type="journal article" date="2019" name="Int. J. Syst. Evol. Microbiol.">
        <title>The Global Catalogue of Microorganisms (GCM) 10K type strain sequencing project: providing services to taxonomists for standard genome sequencing and annotation.</title>
        <authorList>
            <consortium name="The Broad Institute Genomics Platform"/>
            <consortium name="The Broad Institute Genome Sequencing Center for Infectious Disease"/>
            <person name="Wu L."/>
            <person name="Ma J."/>
        </authorList>
    </citation>
    <scope>NUCLEOTIDE SEQUENCE [LARGE SCALE GENOMIC DNA]</scope>
    <source>
        <strain evidence="5">JCM 17555</strain>
    </source>
</reference>
<evidence type="ECO:0000259" key="3">
    <source>
        <dbReference type="PROSITE" id="PS51186"/>
    </source>
</evidence>